<comment type="caution">
    <text evidence="2">The sequence shown here is derived from an EMBL/GenBank/DDBJ whole genome shotgun (WGS) entry which is preliminary data.</text>
</comment>
<protein>
    <submittedName>
        <fullName evidence="2">Uncharacterized protein</fullName>
    </submittedName>
</protein>
<name>A0A8H5C7V0_9AGAR</name>
<evidence type="ECO:0000313" key="2">
    <source>
        <dbReference type="EMBL" id="KAF5336756.1"/>
    </source>
</evidence>
<evidence type="ECO:0000313" key="3">
    <source>
        <dbReference type="Proteomes" id="UP000559256"/>
    </source>
</evidence>
<accession>A0A8H5C7V0</accession>
<keyword evidence="1" id="KW-0812">Transmembrane</keyword>
<keyword evidence="3" id="KW-1185">Reference proteome</keyword>
<keyword evidence="1" id="KW-0472">Membrane</keyword>
<dbReference type="Proteomes" id="UP000559256">
    <property type="component" value="Unassembled WGS sequence"/>
</dbReference>
<gene>
    <name evidence="2" type="ORF">D9758_016390</name>
</gene>
<dbReference type="AlphaFoldDB" id="A0A8H5C7V0"/>
<feature type="transmembrane region" description="Helical" evidence="1">
    <location>
        <begin position="45"/>
        <end position="65"/>
    </location>
</feature>
<reference evidence="2 3" key="1">
    <citation type="journal article" date="2020" name="ISME J.">
        <title>Uncovering the hidden diversity of litter-decomposition mechanisms in mushroom-forming fungi.</title>
        <authorList>
            <person name="Floudas D."/>
            <person name="Bentzer J."/>
            <person name="Ahren D."/>
            <person name="Johansson T."/>
            <person name="Persson P."/>
            <person name="Tunlid A."/>
        </authorList>
    </citation>
    <scope>NUCLEOTIDE SEQUENCE [LARGE SCALE GENOMIC DNA]</scope>
    <source>
        <strain evidence="2 3">CBS 291.85</strain>
    </source>
</reference>
<proteinExistence type="predicted"/>
<evidence type="ECO:0000256" key="1">
    <source>
        <dbReference type="SAM" id="Phobius"/>
    </source>
</evidence>
<dbReference type="OrthoDB" id="2675435at2759"/>
<dbReference type="EMBL" id="JAACJM010000222">
    <property type="protein sequence ID" value="KAF5336756.1"/>
    <property type="molecule type" value="Genomic_DNA"/>
</dbReference>
<keyword evidence="1" id="KW-1133">Transmembrane helix</keyword>
<sequence>MLSGVHCWRNSHPASHRVQGIFNLAFWKMNLTHSALITSLYRDGILFYFAVLPFSLLNALAVFYLPPPWKTHLFDTPLRVMHTILTCRLILRICHSAEHEEEGSLENISALEFANPSTTDHTTQV</sequence>
<organism evidence="2 3">
    <name type="scientific">Tetrapyrgos nigripes</name>
    <dbReference type="NCBI Taxonomy" id="182062"/>
    <lineage>
        <taxon>Eukaryota</taxon>
        <taxon>Fungi</taxon>
        <taxon>Dikarya</taxon>
        <taxon>Basidiomycota</taxon>
        <taxon>Agaricomycotina</taxon>
        <taxon>Agaricomycetes</taxon>
        <taxon>Agaricomycetidae</taxon>
        <taxon>Agaricales</taxon>
        <taxon>Marasmiineae</taxon>
        <taxon>Marasmiaceae</taxon>
        <taxon>Tetrapyrgos</taxon>
    </lineage>
</organism>